<dbReference type="AlphaFoldDB" id="A0A1W2CUH0"/>
<evidence type="ECO:0000313" key="1">
    <source>
        <dbReference type="EMBL" id="SMC88887.1"/>
    </source>
</evidence>
<keyword evidence="2" id="KW-1185">Reference proteome</keyword>
<protein>
    <submittedName>
        <fullName evidence="1">RelE-like toxin of type II toxin-antitoxin system HigB</fullName>
    </submittedName>
</protein>
<evidence type="ECO:0000313" key="2">
    <source>
        <dbReference type="Proteomes" id="UP000192708"/>
    </source>
</evidence>
<dbReference type="EMBL" id="FWXJ01000028">
    <property type="protein sequence ID" value="SMC88887.1"/>
    <property type="molecule type" value="Genomic_DNA"/>
</dbReference>
<dbReference type="Gene3D" id="3.30.2310.20">
    <property type="entry name" value="RelE-like"/>
    <property type="match status" value="1"/>
</dbReference>
<dbReference type="SUPFAM" id="SSF143011">
    <property type="entry name" value="RelE-like"/>
    <property type="match status" value="1"/>
</dbReference>
<gene>
    <name evidence="1" type="ORF">SAMN06296008_1286</name>
</gene>
<organism evidence="1 2">
    <name type="scientific">Polynucleobacter kasalickyi</name>
    <dbReference type="NCBI Taxonomy" id="1938817"/>
    <lineage>
        <taxon>Bacteria</taxon>
        <taxon>Pseudomonadati</taxon>
        <taxon>Pseudomonadota</taxon>
        <taxon>Betaproteobacteria</taxon>
        <taxon>Burkholderiales</taxon>
        <taxon>Burkholderiaceae</taxon>
        <taxon>Polynucleobacter</taxon>
    </lineage>
</organism>
<dbReference type="STRING" id="1938817.SAMN06296008_1286"/>
<dbReference type="InterPro" id="IPR007711">
    <property type="entry name" value="HigB-1"/>
</dbReference>
<sequence>MNIPGWGLHPLKDKLKDHYSISVNGNWRMTFKFEGEDVGLRQVEEEVWLVSFKDYDIGYFDMESRKVSAIENPFGPKVIGM</sequence>
<dbReference type="OrthoDB" id="9801102at2"/>
<name>A0A1W2CUH0_9BURK</name>
<dbReference type="RefSeq" id="WP_084286137.1">
    <property type="nucleotide sequence ID" value="NZ_FWXJ01000028.1"/>
</dbReference>
<reference evidence="1 2" key="1">
    <citation type="submission" date="2017-04" db="EMBL/GenBank/DDBJ databases">
        <authorList>
            <person name="Afonso C.L."/>
            <person name="Miller P.J."/>
            <person name="Scott M.A."/>
            <person name="Spackman E."/>
            <person name="Goraichik I."/>
            <person name="Dimitrov K.M."/>
            <person name="Suarez D.L."/>
            <person name="Swayne D.E."/>
        </authorList>
    </citation>
    <scope>NUCLEOTIDE SEQUENCE [LARGE SCALE GENOMIC DNA]</scope>
    <source>
        <strain evidence="1 2">VK13</strain>
    </source>
</reference>
<dbReference type="Proteomes" id="UP000192708">
    <property type="component" value="Unassembled WGS sequence"/>
</dbReference>
<dbReference type="Pfam" id="PF05015">
    <property type="entry name" value="HigB-like_toxin"/>
    <property type="match status" value="1"/>
</dbReference>
<proteinExistence type="predicted"/>
<accession>A0A1W2CUH0</accession>
<dbReference type="InterPro" id="IPR035093">
    <property type="entry name" value="RelE/ParE_toxin_dom_sf"/>
</dbReference>